<reference evidence="1 2" key="1">
    <citation type="submission" date="2019-05" db="EMBL/GenBank/DDBJ databases">
        <title>Another draft genome of Portunus trituberculatus and its Hox gene families provides insights of decapod evolution.</title>
        <authorList>
            <person name="Jeong J.-H."/>
            <person name="Song I."/>
            <person name="Kim S."/>
            <person name="Choi T."/>
            <person name="Kim D."/>
            <person name="Ryu S."/>
            <person name="Kim W."/>
        </authorList>
    </citation>
    <scope>NUCLEOTIDE SEQUENCE [LARGE SCALE GENOMIC DNA]</scope>
    <source>
        <tissue evidence="1">Muscle</tissue>
    </source>
</reference>
<gene>
    <name evidence="1" type="ORF">E2C01_070041</name>
</gene>
<dbReference type="EMBL" id="VSRR010041580">
    <property type="protein sequence ID" value="MPC75648.1"/>
    <property type="molecule type" value="Genomic_DNA"/>
</dbReference>
<organism evidence="1 2">
    <name type="scientific">Portunus trituberculatus</name>
    <name type="common">Swimming crab</name>
    <name type="synonym">Neptunus trituberculatus</name>
    <dbReference type="NCBI Taxonomy" id="210409"/>
    <lineage>
        <taxon>Eukaryota</taxon>
        <taxon>Metazoa</taxon>
        <taxon>Ecdysozoa</taxon>
        <taxon>Arthropoda</taxon>
        <taxon>Crustacea</taxon>
        <taxon>Multicrustacea</taxon>
        <taxon>Malacostraca</taxon>
        <taxon>Eumalacostraca</taxon>
        <taxon>Eucarida</taxon>
        <taxon>Decapoda</taxon>
        <taxon>Pleocyemata</taxon>
        <taxon>Brachyura</taxon>
        <taxon>Eubrachyura</taxon>
        <taxon>Portunoidea</taxon>
        <taxon>Portunidae</taxon>
        <taxon>Portuninae</taxon>
        <taxon>Portunus</taxon>
    </lineage>
</organism>
<dbReference type="Proteomes" id="UP000324222">
    <property type="component" value="Unassembled WGS sequence"/>
</dbReference>
<accession>A0A5B7I441</accession>
<dbReference type="AlphaFoldDB" id="A0A5B7I441"/>
<evidence type="ECO:0000313" key="1">
    <source>
        <dbReference type="EMBL" id="MPC75648.1"/>
    </source>
</evidence>
<comment type="caution">
    <text evidence="1">The sequence shown here is derived from an EMBL/GenBank/DDBJ whole genome shotgun (WGS) entry which is preliminary data.</text>
</comment>
<sequence>MVGEDLRVVVPRVRSGRHGASAKHSRRSQGHCQVLLRHVTSELHRHEQKRSMQQQQRYRGVISRECFSYTRILSEVEAVLPFTTGAVTGDLLTYMDHCHVVDGPRVATDVKEALSSLISR</sequence>
<name>A0A5B7I441_PORTR</name>
<evidence type="ECO:0000313" key="2">
    <source>
        <dbReference type="Proteomes" id="UP000324222"/>
    </source>
</evidence>
<protein>
    <submittedName>
        <fullName evidence="1">Uncharacterized protein</fullName>
    </submittedName>
</protein>
<proteinExistence type="predicted"/>
<keyword evidence="2" id="KW-1185">Reference proteome</keyword>